<reference evidence="2" key="1">
    <citation type="submission" date="2023-03" db="EMBL/GenBank/DDBJ databases">
        <title>Massive genome expansion in bonnet fungi (Mycena s.s.) driven by repeated elements and novel gene families across ecological guilds.</title>
        <authorList>
            <consortium name="Lawrence Berkeley National Laboratory"/>
            <person name="Harder C.B."/>
            <person name="Miyauchi S."/>
            <person name="Viragh M."/>
            <person name="Kuo A."/>
            <person name="Thoen E."/>
            <person name="Andreopoulos B."/>
            <person name="Lu D."/>
            <person name="Skrede I."/>
            <person name="Drula E."/>
            <person name="Henrissat B."/>
            <person name="Morin E."/>
            <person name="Kohler A."/>
            <person name="Barry K."/>
            <person name="LaButti K."/>
            <person name="Morin E."/>
            <person name="Salamov A."/>
            <person name="Lipzen A."/>
            <person name="Mereny Z."/>
            <person name="Hegedus B."/>
            <person name="Baldrian P."/>
            <person name="Stursova M."/>
            <person name="Weitz H."/>
            <person name="Taylor A."/>
            <person name="Grigoriev I.V."/>
            <person name="Nagy L.G."/>
            <person name="Martin F."/>
            <person name="Kauserud H."/>
        </authorList>
    </citation>
    <scope>NUCLEOTIDE SEQUENCE</scope>
    <source>
        <strain evidence="2">9284</strain>
    </source>
</reference>
<accession>A0AAD7BYX7</accession>
<protein>
    <submittedName>
        <fullName evidence="2">Uncharacterized protein</fullName>
    </submittedName>
</protein>
<comment type="caution">
    <text evidence="2">The sequence shown here is derived from an EMBL/GenBank/DDBJ whole genome shotgun (WGS) entry which is preliminary data.</text>
</comment>
<feature type="compositionally biased region" description="Low complexity" evidence="1">
    <location>
        <begin position="33"/>
        <end position="43"/>
    </location>
</feature>
<dbReference type="Proteomes" id="UP001221142">
    <property type="component" value="Unassembled WGS sequence"/>
</dbReference>
<keyword evidence="3" id="KW-1185">Reference proteome</keyword>
<proteinExistence type="predicted"/>
<gene>
    <name evidence="2" type="ORF">FB45DRAFT_468898</name>
</gene>
<feature type="region of interest" description="Disordered" evidence="1">
    <location>
        <begin position="1"/>
        <end position="44"/>
    </location>
</feature>
<evidence type="ECO:0000313" key="2">
    <source>
        <dbReference type="EMBL" id="KAJ7634524.1"/>
    </source>
</evidence>
<evidence type="ECO:0000313" key="3">
    <source>
        <dbReference type="Proteomes" id="UP001221142"/>
    </source>
</evidence>
<dbReference type="EMBL" id="JARKIF010000007">
    <property type="protein sequence ID" value="KAJ7634524.1"/>
    <property type="molecule type" value="Genomic_DNA"/>
</dbReference>
<dbReference type="AlphaFoldDB" id="A0AAD7BYX7"/>
<organism evidence="2 3">
    <name type="scientific">Roridomyces roridus</name>
    <dbReference type="NCBI Taxonomy" id="1738132"/>
    <lineage>
        <taxon>Eukaryota</taxon>
        <taxon>Fungi</taxon>
        <taxon>Dikarya</taxon>
        <taxon>Basidiomycota</taxon>
        <taxon>Agaricomycotina</taxon>
        <taxon>Agaricomycetes</taxon>
        <taxon>Agaricomycetidae</taxon>
        <taxon>Agaricales</taxon>
        <taxon>Marasmiineae</taxon>
        <taxon>Mycenaceae</taxon>
        <taxon>Roridomyces</taxon>
    </lineage>
</organism>
<name>A0AAD7BYX7_9AGAR</name>
<sequence>MTREEVNMPSDSSVPPEYSPKVFPPLYTPVPQSSESTLQRSSSAGPARIAASGYFVRRQDGITLLLHDQDGSAARPSIGPGAFLEGRIILELTDRDTVRAVELKIEGWIESLPLPGAHSSVRVVSISKVLYSPENGNPCANSLPFSHRFPSIFNEGENVHLLPPTCQIEFNNTPFFMKCTYRITARVVAQKHVFRNRCIYSEG</sequence>
<evidence type="ECO:0000256" key="1">
    <source>
        <dbReference type="SAM" id="MobiDB-lite"/>
    </source>
</evidence>